<evidence type="ECO:0000256" key="5">
    <source>
        <dbReference type="PIRNR" id="PIRNR032184"/>
    </source>
</evidence>
<evidence type="ECO:0000256" key="1">
    <source>
        <dbReference type="ARBA" id="ARBA00008613"/>
    </source>
</evidence>
<accession>R4XB71</accession>
<dbReference type="PANTHER" id="PTHR10698">
    <property type="entry name" value="V-TYPE PROTON ATPASE SUBUNIT H"/>
    <property type="match status" value="1"/>
</dbReference>
<sequence length="435" mass="49059">MSSVLISPYLDELTANIRARPIPWEGYQRASLISEDEVKRIKAIDKQPALRKHEIISAESDEYAQLVMNLLSKIKRVDILQYTLVLAGDFISEVDAFAQSLISTTDGDDMPYSSFIKLLKNEDDAIPILAANVLTYLIATTETVPASVLKPFFEWYRSLASTQDQNTDLQNLSVQALSSILRSQENRNAFWEEQENMDILIKLLKTHGGIQLQYNAMLVIWLLSFDKPRAQELNAKFDIIAILSKIAKASIKEKVTRIAVATLRNLAKLAPEKNINQMIQAELLPFLKVLTARKWQDPDIKEDLDDLTSTLTARKEEMTSFDEYVTEIESGKLSWTPPHRSEEFWQSNAASLSKDDSKLVKDLARILSTSSEPIVLAVACHDIGAFVKHYPDGRNTVQKIGAKSKVLELMASGDSELRYEALQTVQILLSKAWEK</sequence>
<gene>
    <name evidence="7" type="ORF">TAPDE_001433</name>
</gene>
<keyword evidence="3 5" id="KW-0375">Hydrogen ion transport</keyword>
<dbReference type="AlphaFoldDB" id="R4XB71"/>
<dbReference type="Proteomes" id="UP000013776">
    <property type="component" value="Unassembled WGS sequence"/>
</dbReference>
<comment type="function">
    <text evidence="5">Subunit of the V1 complex of vacuolar(H+)-ATPase (V-ATPase), a multisubunit enzyme composed of a peripheral complex (V1) that hydrolyzes ATP and a membrane integral complex (V0) that translocates protons. V-ATPase is responsible for acidifying and maintaining the pH of intracellular compartments.</text>
</comment>
<dbReference type="SUPFAM" id="SSF48371">
    <property type="entry name" value="ARM repeat"/>
    <property type="match status" value="1"/>
</dbReference>
<dbReference type="InterPro" id="IPR011989">
    <property type="entry name" value="ARM-like"/>
</dbReference>
<name>R4XB71_TAPDE</name>
<dbReference type="GO" id="GO:0046961">
    <property type="term" value="F:proton-transporting ATPase activity, rotational mechanism"/>
    <property type="evidence" value="ECO:0007669"/>
    <property type="project" value="UniProtKB-UniRule"/>
</dbReference>
<evidence type="ECO:0000259" key="6">
    <source>
        <dbReference type="Pfam" id="PF11698"/>
    </source>
</evidence>
<evidence type="ECO:0000256" key="2">
    <source>
        <dbReference type="ARBA" id="ARBA00022448"/>
    </source>
</evidence>
<comment type="subunit">
    <text evidence="5">V-ATPase is a heteromultimeric enzyme made up of two complexes: the ATP-hydrolytic V1 complex and the proton translocation V0 complex.</text>
</comment>
<dbReference type="eggNOG" id="KOG2759">
    <property type="taxonomic scope" value="Eukaryota"/>
</dbReference>
<evidence type="ECO:0000313" key="7">
    <source>
        <dbReference type="EMBL" id="CCG81582.1"/>
    </source>
</evidence>
<dbReference type="PANTHER" id="PTHR10698:SF0">
    <property type="entry name" value="V-TYPE PROTON ATPASE SUBUNIT H"/>
    <property type="match status" value="1"/>
</dbReference>
<dbReference type="STRING" id="1097556.R4XB71"/>
<dbReference type="GO" id="GO:0000221">
    <property type="term" value="C:vacuolar proton-transporting V-type ATPase, V1 domain"/>
    <property type="evidence" value="ECO:0007669"/>
    <property type="project" value="UniProtKB-UniRule"/>
</dbReference>
<dbReference type="EMBL" id="CAHR02000045">
    <property type="protein sequence ID" value="CCG81582.1"/>
    <property type="molecule type" value="Genomic_DNA"/>
</dbReference>
<comment type="similarity">
    <text evidence="1 5">Belongs to the V-ATPase H subunit family.</text>
</comment>
<evidence type="ECO:0000256" key="3">
    <source>
        <dbReference type="ARBA" id="ARBA00022781"/>
    </source>
</evidence>
<keyword evidence="2 5" id="KW-0813">Transport</keyword>
<dbReference type="Pfam" id="PF03224">
    <property type="entry name" value="V-ATPase_H_N"/>
    <property type="match status" value="1"/>
</dbReference>
<dbReference type="Gene3D" id="1.25.40.150">
    <property type="entry name" value="V-type ATPase, subunit H, C-terminal domain"/>
    <property type="match status" value="1"/>
</dbReference>
<dbReference type="InterPro" id="IPR004908">
    <property type="entry name" value="ATPase_V1-cplx_hsu"/>
</dbReference>
<reference evidence="7 8" key="1">
    <citation type="journal article" date="2013" name="MBio">
        <title>Genome sequencing of the plant pathogen Taphrina deformans, the causal agent of peach leaf curl.</title>
        <authorList>
            <person name="Cisse O.H."/>
            <person name="Almeida J.M.G.C.F."/>
            <person name="Fonseca A."/>
            <person name="Kumar A.A."/>
            <person name="Salojaervi J."/>
            <person name="Overmyer K."/>
            <person name="Hauser P.M."/>
            <person name="Pagni M."/>
        </authorList>
    </citation>
    <scope>NUCLEOTIDE SEQUENCE [LARGE SCALE GENOMIC DNA]</scope>
    <source>
        <strain evidence="8">PYCC 5710 / ATCC 11124 / CBS 356.35 / IMI 108563 / JCM 9778 / NBRC 8474</strain>
    </source>
</reference>
<keyword evidence="4 5" id="KW-0406">Ion transport</keyword>
<dbReference type="Gene3D" id="1.25.10.10">
    <property type="entry name" value="Leucine-rich Repeat Variant"/>
    <property type="match status" value="1"/>
</dbReference>
<feature type="domain" description="ATPase V1 complex subunit H C-terminal" evidence="6">
    <location>
        <begin position="317"/>
        <end position="433"/>
    </location>
</feature>
<evidence type="ECO:0000313" key="8">
    <source>
        <dbReference type="Proteomes" id="UP000013776"/>
    </source>
</evidence>
<organism evidence="7 8">
    <name type="scientific">Taphrina deformans (strain PYCC 5710 / ATCC 11124 / CBS 356.35 / IMI 108563 / JCM 9778 / NBRC 8474)</name>
    <name type="common">Peach leaf curl fungus</name>
    <name type="synonym">Lalaria deformans</name>
    <dbReference type="NCBI Taxonomy" id="1097556"/>
    <lineage>
        <taxon>Eukaryota</taxon>
        <taxon>Fungi</taxon>
        <taxon>Dikarya</taxon>
        <taxon>Ascomycota</taxon>
        <taxon>Taphrinomycotina</taxon>
        <taxon>Taphrinomycetes</taxon>
        <taxon>Taphrinales</taxon>
        <taxon>Taphrinaceae</taxon>
        <taxon>Taphrina</taxon>
    </lineage>
</organism>
<dbReference type="InterPro" id="IPR016024">
    <property type="entry name" value="ARM-type_fold"/>
</dbReference>
<comment type="caution">
    <text evidence="7">The sequence shown here is derived from an EMBL/GenBank/DDBJ whole genome shotgun (WGS) entry which is preliminary data.</text>
</comment>
<protein>
    <recommendedName>
        <fullName evidence="5">V-type proton ATPase subunit H</fullName>
    </recommendedName>
</protein>
<dbReference type="PIRSF" id="PIRSF032184">
    <property type="entry name" value="ATPase_V1_H"/>
    <property type="match status" value="1"/>
</dbReference>
<keyword evidence="8" id="KW-1185">Reference proteome</keyword>
<dbReference type="InterPro" id="IPR011987">
    <property type="entry name" value="ATPase_V1-cplx_hsu_C"/>
</dbReference>
<dbReference type="Pfam" id="PF11698">
    <property type="entry name" value="V-ATPase_H_C"/>
    <property type="match status" value="1"/>
</dbReference>
<proteinExistence type="inferred from homology"/>
<evidence type="ECO:0000256" key="4">
    <source>
        <dbReference type="ARBA" id="ARBA00023065"/>
    </source>
</evidence>
<dbReference type="GO" id="GO:0000329">
    <property type="term" value="C:fungal-type vacuole membrane"/>
    <property type="evidence" value="ECO:0007669"/>
    <property type="project" value="TreeGrafter"/>
</dbReference>
<dbReference type="OrthoDB" id="10263554at2759"/>
<dbReference type="VEuPathDB" id="FungiDB:TAPDE_001433"/>
<dbReference type="InterPro" id="IPR038497">
    <property type="entry name" value="ATPase_V1-cplx_hsu_C_sf"/>
</dbReference>